<feature type="transmembrane region" description="Helical" evidence="1">
    <location>
        <begin position="191"/>
        <end position="208"/>
    </location>
</feature>
<dbReference type="AlphaFoldDB" id="A0A1H7NA79"/>
<evidence type="ECO:0000313" key="3">
    <source>
        <dbReference type="Proteomes" id="UP000198807"/>
    </source>
</evidence>
<keyword evidence="1" id="KW-0812">Transmembrane</keyword>
<feature type="transmembrane region" description="Helical" evidence="1">
    <location>
        <begin position="139"/>
        <end position="159"/>
    </location>
</feature>
<organism evidence="2 3">
    <name type="scientific">Halomonas daqiaonensis</name>
    <dbReference type="NCBI Taxonomy" id="650850"/>
    <lineage>
        <taxon>Bacteria</taxon>
        <taxon>Pseudomonadati</taxon>
        <taxon>Pseudomonadota</taxon>
        <taxon>Gammaproteobacteria</taxon>
        <taxon>Oceanospirillales</taxon>
        <taxon>Halomonadaceae</taxon>
        <taxon>Halomonas</taxon>
    </lineage>
</organism>
<feature type="transmembrane region" description="Helical" evidence="1">
    <location>
        <begin position="110"/>
        <end position="127"/>
    </location>
</feature>
<keyword evidence="3" id="KW-1185">Reference proteome</keyword>
<gene>
    <name evidence="2" type="ORF">SAMN04488129_107183</name>
</gene>
<accession>A0A1H7NA79</accession>
<keyword evidence="1" id="KW-0472">Membrane</keyword>
<dbReference type="Proteomes" id="UP000198807">
    <property type="component" value="Unassembled WGS sequence"/>
</dbReference>
<dbReference type="STRING" id="650850.SAMN04488129_107183"/>
<proteinExistence type="predicted"/>
<name>A0A1H7NA79_9GAMM</name>
<dbReference type="EMBL" id="FOBC01000007">
    <property type="protein sequence ID" value="SEL19868.1"/>
    <property type="molecule type" value="Genomic_DNA"/>
</dbReference>
<evidence type="ECO:0000313" key="2">
    <source>
        <dbReference type="EMBL" id="SEL19868.1"/>
    </source>
</evidence>
<keyword evidence="1" id="KW-1133">Transmembrane helix</keyword>
<protein>
    <submittedName>
        <fullName evidence="2">Uncharacterized protein</fullName>
    </submittedName>
</protein>
<reference evidence="3" key="1">
    <citation type="submission" date="2016-10" db="EMBL/GenBank/DDBJ databases">
        <authorList>
            <person name="Varghese N."/>
            <person name="Submissions S."/>
        </authorList>
    </citation>
    <scope>NUCLEOTIDE SEQUENCE [LARGE SCALE GENOMIC DNA]</scope>
    <source>
        <strain evidence="3">CGMCC 1.9150</strain>
    </source>
</reference>
<evidence type="ECO:0000256" key="1">
    <source>
        <dbReference type="SAM" id="Phobius"/>
    </source>
</evidence>
<feature type="transmembrane region" description="Helical" evidence="1">
    <location>
        <begin position="53"/>
        <end position="72"/>
    </location>
</feature>
<sequence>MPPHLPHEGPMPISFAATCLRAILYILLITGIAQGVYYEALYLPETRFSEQGFIELAQTGLLALSTLLLLYLRVGLRELPDVSLLLLAFVASSLVREQDALLDVYVFDGAWQLLVALIILPSLYSVIRHRRGFAAQFAGYANSLSFGLFTAGFLTTYVFSRLYGRQEFWRAVLQENYLRDFKSAAEEVVELFGYALILIAMFELVLLARRWALARRAD</sequence>
<feature type="transmembrane region" description="Helical" evidence="1">
    <location>
        <begin position="12"/>
        <end position="33"/>
    </location>
</feature>